<sequence>LSSVNVHAHGAVGIFGLRFLHGDGECGETEGNTEALCALLVSETALVHYTPRPKNAGARSLAEQGDVDEKYWKRRYNYFARFDEGVRMDPGAWFEVTPESVARHLADRLCHEVVVDGTCGVGGNAIQFAMNCRQVIAVDTDAQRLSDARHNAGIYGVASRIRFVHDDFAHFAETYEGQVDAVFLSPPWGGPGHLDCPHFSLRDVEVPDIVRLFAAACKLSRRVVLYLPRHTDLHEVGILAQQHGFPAVEVEKVFFQHPTPHLKLVVVYFSPEVLQLGIPRSVTQKTVGRPSASVSPPAKVLAGARDLLSPALAGILLRAVYCREEVS</sequence>
<protein>
    <recommendedName>
        <fullName evidence="1">Trimethylguanosine synthase</fullName>
    </recommendedName>
    <alternativeName>
        <fullName evidence="7">Cap-specific guanine-N(2) methyltransferase</fullName>
    </alternativeName>
</protein>
<evidence type="ECO:0000256" key="3">
    <source>
        <dbReference type="ARBA" id="ARBA00047418"/>
    </source>
</evidence>
<dbReference type="PANTHER" id="PTHR14741">
    <property type="entry name" value="S-ADENOSYLMETHIONINE-DEPENDENT METHYLTRANSFERASE RELATED"/>
    <property type="match status" value="1"/>
</dbReference>
<dbReference type="SUPFAM" id="SSF53335">
    <property type="entry name" value="S-adenosyl-L-methionine-dependent methyltransferases"/>
    <property type="match status" value="1"/>
</dbReference>
<feature type="non-terminal residue" evidence="8">
    <location>
        <position position="327"/>
    </location>
</feature>
<comment type="similarity">
    <text evidence="2">Belongs to the methyltransferase superfamily. Trimethylguanosine synthase family.</text>
</comment>
<evidence type="ECO:0000256" key="4">
    <source>
        <dbReference type="ARBA" id="ARBA00048740"/>
    </source>
</evidence>
<dbReference type="InterPro" id="IPR029063">
    <property type="entry name" value="SAM-dependent_MTases_sf"/>
</dbReference>
<evidence type="ECO:0000256" key="2">
    <source>
        <dbReference type="ARBA" id="ARBA00025783"/>
    </source>
</evidence>
<organism evidence="8 9">
    <name type="scientific">Effrenium voratum</name>
    <dbReference type="NCBI Taxonomy" id="2562239"/>
    <lineage>
        <taxon>Eukaryota</taxon>
        <taxon>Sar</taxon>
        <taxon>Alveolata</taxon>
        <taxon>Dinophyceae</taxon>
        <taxon>Suessiales</taxon>
        <taxon>Symbiodiniaceae</taxon>
        <taxon>Effrenium</taxon>
    </lineage>
</organism>
<evidence type="ECO:0000313" key="9">
    <source>
        <dbReference type="Proteomes" id="UP001178507"/>
    </source>
</evidence>
<evidence type="ECO:0000313" key="8">
    <source>
        <dbReference type="EMBL" id="CAJ1383460.1"/>
    </source>
</evidence>
<comment type="caution">
    <text evidence="8">The sequence shown here is derived from an EMBL/GenBank/DDBJ whole genome shotgun (WGS) entry which is preliminary data.</text>
</comment>
<gene>
    <name evidence="8" type="ORF">EVOR1521_LOCUS10577</name>
</gene>
<dbReference type="GO" id="GO:0005634">
    <property type="term" value="C:nucleus"/>
    <property type="evidence" value="ECO:0007669"/>
    <property type="project" value="TreeGrafter"/>
</dbReference>
<comment type="catalytic activity">
    <reaction evidence="6">
        <text>a 5'-end (N(7)-methyl 5'-triphosphoguanosine)-ribonucleoside in snRNA + S-adenosyl-L-methionine = a 5'-end (N(2),N(7)-dimethyl 5'-triphosphoguanosine)-ribonucleoside in snRNA + S-adenosyl-L-homocysteine + H(+)</text>
        <dbReference type="Rhea" id="RHEA:78471"/>
        <dbReference type="Rhea" id="RHEA-COMP:19085"/>
        <dbReference type="Rhea" id="RHEA-COMP:19087"/>
        <dbReference type="ChEBI" id="CHEBI:15378"/>
        <dbReference type="ChEBI" id="CHEBI:57856"/>
        <dbReference type="ChEBI" id="CHEBI:59789"/>
        <dbReference type="ChEBI" id="CHEBI:156461"/>
        <dbReference type="ChEBI" id="CHEBI:172880"/>
    </reaction>
    <physiologicalReaction direction="left-to-right" evidence="6">
        <dbReference type="Rhea" id="RHEA:78472"/>
    </physiologicalReaction>
</comment>
<dbReference type="Pfam" id="PF09445">
    <property type="entry name" value="Methyltransf_15"/>
    <property type="match status" value="1"/>
</dbReference>
<dbReference type="PANTHER" id="PTHR14741:SF32">
    <property type="entry name" value="TRIMETHYLGUANOSINE SYNTHASE"/>
    <property type="match status" value="1"/>
</dbReference>
<dbReference type="AlphaFoldDB" id="A0AA36MRY3"/>
<evidence type="ECO:0000256" key="5">
    <source>
        <dbReference type="ARBA" id="ARBA00048763"/>
    </source>
</evidence>
<dbReference type="InterPro" id="IPR019012">
    <property type="entry name" value="RNA_cap_Gua-N2-MeTrfase"/>
</dbReference>
<dbReference type="GO" id="GO:0071164">
    <property type="term" value="F:RNA cap trimethylguanosine synthase activity"/>
    <property type="evidence" value="ECO:0007669"/>
    <property type="project" value="TreeGrafter"/>
</dbReference>
<accession>A0AA36MRY3</accession>
<comment type="catalytic activity">
    <reaction evidence="4">
        <text>a 5'-end (N(7)-methyl 5'-triphosphoguanosine)-ribonucleoside in snoRNA + S-adenosyl-L-methionine = a 5'-end (N(2),N(7)-dimethyl 5'-triphosphoguanosine)-ribonucleoside in snoRNA + S-adenosyl-L-homocysteine + H(+)</text>
        <dbReference type="Rhea" id="RHEA:78475"/>
        <dbReference type="Rhea" id="RHEA-COMP:19086"/>
        <dbReference type="Rhea" id="RHEA-COMP:19088"/>
        <dbReference type="ChEBI" id="CHEBI:15378"/>
        <dbReference type="ChEBI" id="CHEBI:57856"/>
        <dbReference type="ChEBI" id="CHEBI:59789"/>
        <dbReference type="ChEBI" id="CHEBI:156461"/>
        <dbReference type="ChEBI" id="CHEBI:172880"/>
    </reaction>
    <physiologicalReaction direction="left-to-right" evidence="4">
        <dbReference type="Rhea" id="RHEA:78476"/>
    </physiologicalReaction>
</comment>
<evidence type="ECO:0000256" key="7">
    <source>
        <dbReference type="ARBA" id="ARBA00049790"/>
    </source>
</evidence>
<dbReference type="EMBL" id="CAUJNA010001016">
    <property type="protein sequence ID" value="CAJ1383460.1"/>
    <property type="molecule type" value="Genomic_DNA"/>
</dbReference>
<comment type="catalytic activity">
    <reaction evidence="3">
        <text>a 5'-end (N(2),N(7)-dimethyl 5'-triphosphoguanosine)-ribonucleoside in snoRNA + S-adenosyl-L-methionine = a 5'-end (N(2),N(2),N(7)-trimethyl 5'-triphosphoguanosine)-ribonucleoside in snoRNA + S-adenosyl-L-homocysteine + H(+)</text>
        <dbReference type="Rhea" id="RHEA:78507"/>
        <dbReference type="Rhea" id="RHEA-COMP:19088"/>
        <dbReference type="Rhea" id="RHEA-COMP:19090"/>
        <dbReference type="ChEBI" id="CHEBI:15378"/>
        <dbReference type="ChEBI" id="CHEBI:57856"/>
        <dbReference type="ChEBI" id="CHEBI:59789"/>
        <dbReference type="ChEBI" id="CHEBI:167623"/>
        <dbReference type="ChEBI" id="CHEBI:172880"/>
    </reaction>
    <physiologicalReaction direction="left-to-right" evidence="3">
        <dbReference type="Rhea" id="RHEA:78508"/>
    </physiologicalReaction>
</comment>
<dbReference type="Proteomes" id="UP001178507">
    <property type="component" value="Unassembled WGS sequence"/>
</dbReference>
<comment type="catalytic activity">
    <reaction evidence="5">
        <text>a 5'-end (N(2),N(7)-dimethyl 5'-triphosphoguanosine)-ribonucleoside in snRNA + S-adenosyl-L-methionine = a 5'-end (N(2),N(2),N(7)-trimethyl 5'-triphosphoguanosine)-ribonucleoside in snRNA + S-adenosyl-L-homocysteine + H(+)</text>
        <dbReference type="Rhea" id="RHEA:78479"/>
        <dbReference type="Rhea" id="RHEA-COMP:19087"/>
        <dbReference type="Rhea" id="RHEA-COMP:19089"/>
        <dbReference type="ChEBI" id="CHEBI:15378"/>
        <dbReference type="ChEBI" id="CHEBI:57856"/>
        <dbReference type="ChEBI" id="CHEBI:59789"/>
        <dbReference type="ChEBI" id="CHEBI:167623"/>
        <dbReference type="ChEBI" id="CHEBI:172880"/>
    </reaction>
    <physiologicalReaction direction="left-to-right" evidence="5">
        <dbReference type="Rhea" id="RHEA:78480"/>
    </physiologicalReaction>
</comment>
<reference evidence="8" key="1">
    <citation type="submission" date="2023-08" db="EMBL/GenBank/DDBJ databases">
        <authorList>
            <person name="Chen Y."/>
            <person name="Shah S."/>
            <person name="Dougan E. K."/>
            <person name="Thang M."/>
            <person name="Chan C."/>
        </authorList>
    </citation>
    <scope>NUCLEOTIDE SEQUENCE</scope>
</reference>
<dbReference type="CDD" id="cd02440">
    <property type="entry name" value="AdoMet_MTases"/>
    <property type="match status" value="1"/>
</dbReference>
<proteinExistence type="inferred from homology"/>
<evidence type="ECO:0000256" key="6">
    <source>
        <dbReference type="ARBA" id="ARBA00049075"/>
    </source>
</evidence>
<name>A0AA36MRY3_9DINO</name>
<evidence type="ECO:0000256" key="1">
    <source>
        <dbReference type="ARBA" id="ARBA00018517"/>
    </source>
</evidence>
<dbReference type="Gene3D" id="3.40.50.150">
    <property type="entry name" value="Vaccinia Virus protein VP39"/>
    <property type="match status" value="1"/>
</dbReference>
<keyword evidence="9" id="KW-1185">Reference proteome</keyword>